<dbReference type="Gene3D" id="2.40.100.10">
    <property type="entry name" value="Cyclophilin-like"/>
    <property type="match status" value="1"/>
</dbReference>
<reference evidence="5 6" key="1">
    <citation type="submission" date="2024-06" db="EMBL/GenBank/DDBJ databases">
        <authorList>
            <person name="Li F."/>
        </authorList>
    </citation>
    <scope>NUCLEOTIDE SEQUENCE [LARGE SCALE GENOMIC DNA]</scope>
    <source>
        <strain evidence="5 6">GXAS 311</strain>
    </source>
</reference>
<dbReference type="EMBL" id="JBEVCJ010000002">
    <property type="protein sequence ID" value="MET1254010.1"/>
    <property type="molecule type" value="Genomic_DNA"/>
</dbReference>
<keyword evidence="6" id="KW-1185">Reference proteome</keyword>
<evidence type="ECO:0000256" key="2">
    <source>
        <dbReference type="ARBA" id="ARBA00022801"/>
    </source>
</evidence>
<evidence type="ECO:0000313" key="5">
    <source>
        <dbReference type="EMBL" id="MET1254010.1"/>
    </source>
</evidence>
<dbReference type="NCBIfam" id="TIGR00724">
    <property type="entry name" value="urea_amlyse_rel"/>
    <property type="match status" value="1"/>
</dbReference>
<name>A0ABV2BPY1_9GAMM</name>
<evidence type="ECO:0000313" key="6">
    <source>
        <dbReference type="Proteomes" id="UP001548189"/>
    </source>
</evidence>
<keyword evidence="2" id="KW-0378">Hydrolase</keyword>
<keyword evidence="1" id="KW-0547">Nucleotide-binding</keyword>
<dbReference type="SUPFAM" id="SSF50891">
    <property type="entry name" value="Cyclophilin-like"/>
    <property type="match status" value="1"/>
</dbReference>
<comment type="caution">
    <text evidence="5">The sequence shown here is derived from an EMBL/GenBank/DDBJ whole genome shotgun (WGS) entry which is preliminary data.</text>
</comment>
<evidence type="ECO:0000256" key="3">
    <source>
        <dbReference type="ARBA" id="ARBA00022840"/>
    </source>
</evidence>
<dbReference type="PANTHER" id="PTHR43309">
    <property type="entry name" value="5-OXOPROLINASE SUBUNIT C"/>
    <property type="match status" value="1"/>
</dbReference>
<dbReference type="Proteomes" id="UP001548189">
    <property type="component" value="Unassembled WGS sequence"/>
</dbReference>
<gene>
    <name evidence="5" type="ORF">ABVT43_02610</name>
</gene>
<proteinExistence type="predicted"/>
<dbReference type="SMART" id="SM00797">
    <property type="entry name" value="AHS2"/>
    <property type="match status" value="1"/>
</dbReference>
<dbReference type="PANTHER" id="PTHR43309:SF5">
    <property type="entry name" value="5-OXOPROLINASE SUBUNIT C"/>
    <property type="match status" value="1"/>
</dbReference>
<organism evidence="5 6">
    <name type="scientific">Aliikangiella maris</name>
    <dbReference type="NCBI Taxonomy" id="3162458"/>
    <lineage>
        <taxon>Bacteria</taxon>
        <taxon>Pseudomonadati</taxon>
        <taxon>Pseudomonadota</taxon>
        <taxon>Gammaproteobacteria</taxon>
        <taxon>Oceanospirillales</taxon>
        <taxon>Pleioneaceae</taxon>
        <taxon>Aliikangiella</taxon>
    </lineage>
</organism>
<evidence type="ECO:0000256" key="1">
    <source>
        <dbReference type="ARBA" id="ARBA00022741"/>
    </source>
</evidence>
<dbReference type="InterPro" id="IPR052708">
    <property type="entry name" value="PxpC"/>
</dbReference>
<feature type="domain" description="Carboxyltransferase" evidence="4">
    <location>
        <begin position="26"/>
        <end position="303"/>
    </location>
</feature>
<dbReference type="InterPro" id="IPR029000">
    <property type="entry name" value="Cyclophilin-like_dom_sf"/>
</dbReference>
<dbReference type="InterPro" id="IPR003778">
    <property type="entry name" value="CT_A_B"/>
</dbReference>
<dbReference type="RefSeq" id="WP_353873561.1">
    <property type="nucleotide sequence ID" value="NZ_JBEVCJ010000002.1"/>
</dbReference>
<evidence type="ECO:0000259" key="4">
    <source>
        <dbReference type="SMART" id="SM00797"/>
    </source>
</evidence>
<protein>
    <submittedName>
        <fullName evidence="5">Biotin-dependent carboxyltransferase family protein</fullName>
    </submittedName>
</protein>
<accession>A0ABV2BPY1</accession>
<keyword evidence="3" id="KW-0067">ATP-binding</keyword>
<sequence>MSIHVVKSGLQTSVQDNGRFAQMCNGIAVSGAMDSTAMQLANYLVSNPLNHPVLEITLTGPVIEFTQATSIAIVGAEFDLFLNGNLVFNEETIKVKSGDLLEFGRLNEGARAYLAIAADFNLQRLFDSSSTNLTAHFGGCLLTDNSQLQLQNYRQPPDKQLPPTFHLSFSGNYLLRCVDSVETHWFDQTTLEQFTQKKYQVQADSNRMGIRLQETGLSTAILPDKQQQVISSGLVCGSIQIPPSANPIIAGVDAQTIGGYPRIANVASVDLPILGQLKPNDKLSFYFIEQSQAVTLIRYKQKLLSQLFNNA</sequence>
<dbReference type="Pfam" id="PF02626">
    <property type="entry name" value="CT_A_B"/>
    <property type="match status" value="1"/>
</dbReference>